<comment type="catalytic activity">
    <reaction evidence="6">
        <text>Couples ATP hydrolysis with the unwinding of duplex DNA by translocating in the 3'-5' direction.</text>
        <dbReference type="EC" id="5.6.2.4"/>
    </reaction>
</comment>
<dbReference type="InterPro" id="IPR014017">
    <property type="entry name" value="DNA_helicase_UvrD-like_C"/>
</dbReference>
<feature type="region of interest" description="Disordered" evidence="10">
    <location>
        <begin position="561"/>
        <end position="589"/>
    </location>
</feature>
<evidence type="ECO:0000256" key="9">
    <source>
        <dbReference type="PROSITE-ProRule" id="PRU00560"/>
    </source>
</evidence>
<keyword evidence="3 9" id="KW-0347">Helicase</keyword>
<keyword evidence="1 9" id="KW-0547">Nucleotide-binding</keyword>
<comment type="catalytic activity">
    <reaction evidence="8">
        <text>ATP + H2O = ADP + phosphate + H(+)</text>
        <dbReference type="Rhea" id="RHEA:13065"/>
        <dbReference type="ChEBI" id="CHEBI:15377"/>
        <dbReference type="ChEBI" id="CHEBI:15378"/>
        <dbReference type="ChEBI" id="CHEBI:30616"/>
        <dbReference type="ChEBI" id="CHEBI:43474"/>
        <dbReference type="ChEBI" id="CHEBI:456216"/>
        <dbReference type="EC" id="5.6.2.4"/>
    </reaction>
</comment>
<dbReference type="STRING" id="695939.SAMN00790413_04906"/>
<evidence type="ECO:0000256" key="6">
    <source>
        <dbReference type="ARBA" id="ARBA00034617"/>
    </source>
</evidence>
<dbReference type="AlphaFoldDB" id="A0A1W1US16"/>
<accession>A0A1W1US16</accession>
<dbReference type="GO" id="GO:0043138">
    <property type="term" value="F:3'-5' DNA helicase activity"/>
    <property type="evidence" value="ECO:0007669"/>
    <property type="project" value="UniProtKB-EC"/>
</dbReference>
<evidence type="ECO:0000313" key="12">
    <source>
        <dbReference type="EMBL" id="SMB83819.1"/>
    </source>
</evidence>
<dbReference type="Pfam" id="PF00580">
    <property type="entry name" value="UvrD-helicase"/>
    <property type="match status" value="1"/>
</dbReference>
<proteinExistence type="predicted"/>
<evidence type="ECO:0000256" key="7">
    <source>
        <dbReference type="ARBA" id="ARBA00034808"/>
    </source>
</evidence>
<feature type="domain" description="UvrD-like helicase ATP-binding" evidence="11">
    <location>
        <begin position="26"/>
        <end position="296"/>
    </location>
</feature>
<dbReference type="GO" id="GO:0005524">
    <property type="term" value="F:ATP binding"/>
    <property type="evidence" value="ECO:0007669"/>
    <property type="project" value="UniProtKB-UniRule"/>
</dbReference>
<sequence>MTALNLRRAQVRSPQDQGRRIPAHFTAQQRAFVQAVRDTPQHLVLRATAGSGKTTTLTEAAWHLDVGRPVIYFAYNKHSVTEVGPRLPPRVWASTLHAYGRRLLCKERDAQLEVDPEKSLRLAHTLYQDERVDRRVIRAAGRVWDAAREYGLDGDAHEDDLVGLALAAEWPEDQGLPALRRVMHGMRQLSLQAWQEGGLPDFTDFLWLPLELGYAAGSLGVALVDEAQDLTPLRQWFVTHLLGLQEEVQQAGRLIAVGDPEQSIYGYAGADPAGLWRLAQRIGARELPLSVSFRCPGTHIALARNASSFIEPAPQVKPGVVDHIEADKAVYRRGDVILSRLNAPLVRAALILMTRNVSVHIRGRDLAVRLETAAQEAFPETFGQELVRDLVNAVYERRAKPLVTKAREGDLAAKKALGELKDLCACLRLLALRAVSMGGGKTDANGVSGVLRGLYHEDADVLLSTVHRAKGLEWDRVTVLYPELMPSPHGDPEEERCVLFVALTRSKDTLRLAYGKESWANGWRLKPADLPQAVPHEEEVVWHAEPLLPLTPSSDVVQKGGRAEVVSRQASAEHVPQPPRRQTSGVRPEDLAAHAQRVREATRTVKLEDGRPLALFNGSDVMQVSLLWERLEALVEEPRPALQEWAQGSLTLLRSVTGKRVHLDLGVLTLVERAANQVRLAVPLLQALDAKQVPVVVFAESFARLRVGQVTRRGDRVWSVTVEGQALRFDPRTGELLGEGFTPRAVHLRWKAS</sequence>
<dbReference type="EMBL" id="FWWU01000007">
    <property type="protein sequence ID" value="SMB83819.1"/>
    <property type="molecule type" value="Genomic_DNA"/>
</dbReference>
<reference evidence="12 13" key="1">
    <citation type="submission" date="2017-04" db="EMBL/GenBank/DDBJ databases">
        <authorList>
            <person name="Afonso C.L."/>
            <person name="Miller P.J."/>
            <person name="Scott M.A."/>
            <person name="Spackman E."/>
            <person name="Goraichik I."/>
            <person name="Dimitrov K.M."/>
            <person name="Suarez D.L."/>
            <person name="Swayne D.E."/>
        </authorList>
    </citation>
    <scope>NUCLEOTIDE SEQUENCE [LARGE SCALE GENOMIC DNA]</scope>
    <source>
        <strain evidence="12 13">KR-140</strain>
    </source>
</reference>
<dbReference type="Proteomes" id="UP000192582">
    <property type="component" value="Unassembled WGS sequence"/>
</dbReference>
<dbReference type="InterPro" id="IPR027417">
    <property type="entry name" value="P-loop_NTPase"/>
</dbReference>
<evidence type="ECO:0000256" key="2">
    <source>
        <dbReference type="ARBA" id="ARBA00022801"/>
    </source>
</evidence>
<gene>
    <name evidence="12" type="ORF">SAMN00790413_04906</name>
</gene>
<dbReference type="GO" id="GO:0016887">
    <property type="term" value="F:ATP hydrolysis activity"/>
    <property type="evidence" value="ECO:0007669"/>
    <property type="project" value="RHEA"/>
</dbReference>
<keyword evidence="2 9" id="KW-0378">Hydrolase</keyword>
<dbReference type="Pfam" id="PF13361">
    <property type="entry name" value="UvrD_C"/>
    <property type="match status" value="1"/>
</dbReference>
<evidence type="ECO:0000256" key="4">
    <source>
        <dbReference type="ARBA" id="ARBA00022840"/>
    </source>
</evidence>
<feature type="binding site" evidence="9">
    <location>
        <begin position="47"/>
        <end position="54"/>
    </location>
    <ligand>
        <name>ATP</name>
        <dbReference type="ChEBI" id="CHEBI:30616"/>
    </ligand>
</feature>
<evidence type="ECO:0000256" key="10">
    <source>
        <dbReference type="SAM" id="MobiDB-lite"/>
    </source>
</evidence>
<dbReference type="EC" id="5.6.2.4" evidence="7"/>
<keyword evidence="4 9" id="KW-0067">ATP-binding</keyword>
<dbReference type="GO" id="GO:0003677">
    <property type="term" value="F:DNA binding"/>
    <property type="evidence" value="ECO:0007669"/>
    <property type="project" value="InterPro"/>
</dbReference>
<evidence type="ECO:0000256" key="8">
    <source>
        <dbReference type="ARBA" id="ARBA00048988"/>
    </source>
</evidence>
<dbReference type="Gene3D" id="3.40.50.300">
    <property type="entry name" value="P-loop containing nucleotide triphosphate hydrolases"/>
    <property type="match status" value="2"/>
</dbReference>
<keyword evidence="5" id="KW-0413">Isomerase</keyword>
<name>A0A1W1US16_9DEIO</name>
<dbReference type="InterPro" id="IPR014016">
    <property type="entry name" value="UvrD-like_ATP-bd"/>
</dbReference>
<protein>
    <recommendedName>
        <fullName evidence="7">DNA 3'-5' helicase</fullName>
        <ecNumber evidence="7">5.6.2.4</ecNumber>
    </recommendedName>
</protein>
<evidence type="ECO:0000256" key="5">
    <source>
        <dbReference type="ARBA" id="ARBA00023235"/>
    </source>
</evidence>
<evidence type="ECO:0000256" key="3">
    <source>
        <dbReference type="ARBA" id="ARBA00022806"/>
    </source>
</evidence>
<evidence type="ECO:0000313" key="13">
    <source>
        <dbReference type="Proteomes" id="UP000192582"/>
    </source>
</evidence>
<dbReference type="InterPro" id="IPR000212">
    <property type="entry name" value="DNA_helicase_UvrD/REP"/>
</dbReference>
<dbReference type="PANTHER" id="PTHR11070:SF2">
    <property type="entry name" value="ATP-DEPENDENT DNA HELICASE SRS2"/>
    <property type="match status" value="1"/>
</dbReference>
<keyword evidence="13" id="KW-1185">Reference proteome</keyword>
<evidence type="ECO:0000259" key="11">
    <source>
        <dbReference type="PROSITE" id="PS51198"/>
    </source>
</evidence>
<dbReference type="PANTHER" id="PTHR11070">
    <property type="entry name" value="UVRD / RECB / PCRA DNA HELICASE FAMILY MEMBER"/>
    <property type="match status" value="1"/>
</dbReference>
<dbReference type="RefSeq" id="WP_170928534.1">
    <property type="nucleotide sequence ID" value="NZ_FWWU01000007.1"/>
</dbReference>
<dbReference type="GO" id="GO:0000725">
    <property type="term" value="P:recombinational repair"/>
    <property type="evidence" value="ECO:0007669"/>
    <property type="project" value="TreeGrafter"/>
</dbReference>
<dbReference type="SUPFAM" id="SSF52540">
    <property type="entry name" value="P-loop containing nucleoside triphosphate hydrolases"/>
    <property type="match status" value="1"/>
</dbReference>
<evidence type="ECO:0000256" key="1">
    <source>
        <dbReference type="ARBA" id="ARBA00022741"/>
    </source>
</evidence>
<dbReference type="PROSITE" id="PS51198">
    <property type="entry name" value="UVRD_HELICASE_ATP_BIND"/>
    <property type="match status" value="1"/>
</dbReference>
<organism evidence="12 13">
    <name type="scientific">Deinococcus hopiensis KR-140</name>
    <dbReference type="NCBI Taxonomy" id="695939"/>
    <lineage>
        <taxon>Bacteria</taxon>
        <taxon>Thermotogati</taxon>
        <taxon>Deinococcota</taxon>
        <taxon>Deinococci</taxon>
        <taxon>Deinococcales</taxon>
        <taxon>Deinococcaceae</taxon>
        <taxon>Deinococcus</taxon>
    </lineage>
</organism>